<feature type="compositionally biased region" description="Low complexity" evidence="5">
    <location>
        <begin position="46"/>
        <end position="58"/>
    </location>
</feature>
<keyword evidence="4" id="KW-0648">Protein biosynthesis</keyword>
<dbReference type="GO" id="GO:0050567">
    <property type="term" value="F:glutaminyl-tRNA synthase (glutamine-hydrolyzing) activity"/>
    <property type="evidence" value="ECO:0007669"/>
    <property type="project" value="TreeGrafter"/>
</dbReference>
<evidence type="ECO:0000313" key="8">
    <source>
        <dbReference type="Proteomes" id="UP000000226"/>
    </source>
</evidence>
<dbReference type="InterPro" id="IPR006075">
    <property type="entry name" value="Asn/Gln-tRNA_Trfase_suB/E_cat"/>
</dbReference>
<dbReference type="SUPFAM" id="SSF55931">
    <property type="entry name" value="Glutamine synthetase/guanido kinase"/>
    <property type="match status" value="1"/>
</dbReference>
<keyword evidence="1" id="KW-0436">Ligase</keyword>
<evidence type="ECO:0000259" key="6">
    <source>
        <dbReference type="Pfam" id="PF02934"/>
    </source>
</evidence>
<organism evidence="7 8">
    <name type="scientific">Phaseolus vulgaris</name>
    <name type="common">Kidney bean</name>
    <name type="synonym">French bean</name>
    <dbReference type="NCBI Taxonomy" id="3885"/>
    <lineage>
        <taxon>Eukaryota</taxon>
        <taxon>Viridiplantae</taxon>
        <taxon>Streptophyta</taxon>
        <taxon>Embryophyta</taxon>
        <taxon>Tracheophyta</taxon>
        <taxon>Spermatophyta</taxon>
        <taxon>Magnoliopsida</taxon>
        <taxon>eudicotyledons</taxon>
        <taxon>Gunneridae</taxon>
        <taxon>Pentapetalae</taxon>
        <taxon>rosids</taxon>
        <taxon>fabids</taxon>
        <taxon>Fabales</taxon>
        <taxon>Fabaceae</taxon>
        <taxon>Papilionoideae</taxon>
        <taxon>50 kb inversion clade</taxon>
        <taxon>NPAAA clade</taxon>
        <taxon>indigoferoid/millettioid clade</taxon>
        <taxon>Phaseoleae</taxon>
        <taxon>Phaseolus</taxon>
    </lineage>
</organism>
<dbReference type="Gramene" id="ESW09458">
    <property type="protein sequence ID" value="ESW09458"/>
    <property type="gene ID" value="PHAVU_009G129000g"/>
</dbReference>
<dbReference type="InterPro" id="IPR017959">
    <property type="entry name" value="Asn/Gln-tRNA_amidoTrfase_suB/E"/>
</dbReference>
<dbReference type="OMA" id="CTMRSEQ"/>
<keyword evidence="3" id="KW-0067">ATP-binding</keyword>
<dbReference type="EMBL" id="CM002296">
    <property type="protein sequence ID" value="ESW09458.1"/>
    <property type="molecule type" value="Genomic_DNA"/>
</dbReference>
<dbReference type="InterPro" id="IPR014746">
    <property type="entry name" value="Gln_synth/guanido_kin_cat_dom"/>
</dbReference>
<feature type="region of interest" description="Disordered" evidence="5">
    <location>
        <begin position="34"/>
        <end position="58"/>
    </location>
</feature>
<dbReference type="GO" id="GO:0070681">
    <property type="term" value="P:glutaminyl-tRNAGln biosynthesis via transamidation"/>
    <property type="evidence" value="ECO:0007669"/>
    <property type="project" value="TreeGrafter"/>
</dbReference>
<evidence type="ECO:0000313" key="7">
    <source>
        <dbReference type="EMBL" id="ESW09458.1"/>
    </source>
</evidence>
<dbReference type="Pfam" id="PF02934">
    <property type="entry name" value="GatB_N"/>
    <property type="match status" value="1"/>
</dbReference>
<evidence type="ECO:0000256" key="5">
    <source>
        <dbReference type="SAM" id="MobiDB-lite"/>
    </source>
</evidence>
<dbReference type="eggNOG" id="KOG2438">
    <property type="taxonomic scope" value="Eukaryota"/>
</dbReference>
<evidence type="ECO:0000256" key="4">
    <source>
        <dbReference type="ARBA" id="ARBA00022917"/>
    </source>
</evidence>
<dbReference type="PANTHER" id="PTHR11659">
    <property type="entry name" value="GLUTAMYL-TRNA GLN AMIDOTRANSFERASE SUBUNIT B MITOCHONDRIAL AND PROKARYOTIC PET112-RELATED"/>
    <property type="match status" value="1"/>
</dbReference>
<dbReference type="GO" id="GO:0006412">
    <property type="term" value="P:translation"/>
    <property type="evidence" value="ECO:0007669"/>
    <property type="project" value="UniProtKB-KW"/>
</dbReference>
<protein>
    <recommendedName>
        <fullName evidence="6">Aspartyl/Glutamyl-tRNA(Gln) amidotransferase subunit B/E catalytic domain-containing protein</fullName>
    </recommendedName>
</protein>
<evidence type="ECO:0000256" key="2">
    <source>
        <dbReference type="ARBA" id="ARBA00022741"/>
    </source>
</evidence>
<feature type="domain" description="Aspartyl/Glutamyl-tRNA(Gln) amidotransferase subunit B/E catalytic" evidence="6">
    <location>
        <begin position="71"/>
        <end position="145"/>
    </location>
</feature>
<evidence type="ECO:0000256" key="1">
    <source>
        <dbReference type="ARBA" id="ARBA00022598"/>
    </source>
</evidence>
<evidence type="ECO:0000256" key="3">
    <source>
        <dbReference type="ARBA" id="ARBA00022840"/>
    </source>
</evidence>
<sequence length="150" mass="16989">MASAIFRTLQVHPFLLYPTTLLTRRNGVYHLKTKATQSQTDTQHRQPQTKISTSSTQSKKLDKIPKNYEAIIGIETHVQLSTLTKNYGSPPNSSIFPICMGLPGSLPVLNFKFIEFPVKLGLALNCNLAFNSKFDRKQYFYPEMTDSRSC</sequence>
<keyword evidence="8" id="KW-1185">Reference proteome</keyword>
<dbReference type="AlphaFoldDB" id="V7AXX1"/>
<accession>V7AXX1</accession>
<keyword evidence="2" id="KW-0547">Nucleotide-binding</keyword>
<proteinExistence type="predicted"/>
<dbReference type="PANTHER" id="PTHR11659:SF0">
    <property type="entry name" value="GLUTAMYL-TRNA(GLN) AMIDOTRANSFERASE SUBUNIT B, MITOCHONDRIAL"/>
    <property type="match status" value="1"/>
</dbReference>
<dbReference type="GO" id="GO:0005524">
    <property type="term" value="F:ATP binding"/>
    <property type="evidence" value="ECO:0007669"/>
    <property type="project" value="UniProtKB-KW"/>
</dbReference>
<reference evidence="8" key="1">
    <citation type="journal article" date="2014" name="Nat. Genet.">
        <title>A reference genome for common bean and genome-wide analysis of dual domestications.</title>
        <authorList>
            <person name="Schmutz J."/>
            <person name="McClean P.E."/>
            <person name="Mamidi S."/>
            <person name="Wu G.A."/>
            <person name="Cannon S.B."/>
            <person name="Grimwood J."/>
            <person name="Jenkins J."/>
            <person name="Shu S."/>
            <person name="Song Q."/>
            <person name="Chavarro C."/>
            <person name="Torres-Torres M."/>
            <person name="Geffroy V."/>
            <person name="Moghaddam S.M."/>
            <person name="Gao D."/>
            <person name="Abernathy B."/>
            <person name="Barry K."/>
            <person name="Blair M."/>
            <person name="Brick M.A."/>
            <person name="Chovatia M."/>
            <person name="Gepts P."/>
            <person name="Goodstein D.M."/>
            <person name="Gonzales M."/>
            <person name="Hellsten U."/>
            <person name="Hyten D.L."/>
            <person name="Jia G."/>
            <person name="Kelly J.D."/>
            <person name="Kudrna D."/>
            <person name="Lee R."/>
            <person name="Richard M.M."/>
            <person name="Miklas P.N."/>
            <person name="Osorno J.M."/>
            <person name="Rodrigues J."/>
            <person name="Thareau V."/>
            <person name="Urrea C.A."/>
            <person name="Wang M."/>
            <person name="Yu Y."/>
            <person name="Zhang M."/>
            <person name="Wing R.A."/>
            <person name="Cregan P.B."/>
            <person name="Rokhsar D.S."/>
            <person name="Jackson S.A."/>
        </authorList>
    </citation>
    <scope>NUCLEOTIDE SEQUENCE [LARGE SCALE GENOMIC DNA]</scope>
    <source>
        <strain evidence="8">cv. G19833</strain>
    </source>
</reference>
<dbReference type="OrthoDB" id="1188695at2759"/>
<dbReference type="Proteomes" id="UP000000226">
    <property type="component" value="Chromosome 9"/>
</dbReference>
<name>V7AXX1_PHAVU</name>
<gene>
    <name evidence="7" type="ORF">PHAVU_009G129000g</name>
</gene>
<dbReference type="STRING" id="3885.V7AXX1"/>